<dbReference type="RefSeq" id="WP_002622819.1">
    <property type="nucleotide sequence ID" value="NZ_ANAH02000011.1"/>
</dbReference>
<dbReference type="InterPro" id="IPR011751">
    <property type="entry name" value="Mxa_paralog_2265"/>
</dbReference>
<name>S9P9E0_CYSF2</name>
<dbReference type="NCBIfam" id="TIGR02265">
    <property type="entry name" value="Mxa_TIGR02265"/>
    <property type="match status" value="1"/>
</dbReference>
<protein>
    <recommendedName>
        <fullName evidence="3">TIGR02265 family protein</fullName>
    </recommendedName>
</protein>
<evidence type="ECO:0000313" key="2">
    <source>
        <dbReference type="Proteomes" id="UP000011682"/>
    </source>
</evidence>
<dbReference type="Proteomes" id="UP000011682">
    <property type="component" value="Unassembled WGS sequence"/>
</dbReference>
<dbReference type="AlphaFoldDB" id="S9P9E0"/>
<evidence type="ECO:0008006" key="3">
    <source>
        <dbReference type="Google" id="ProtNLM"/>
    </source>
</evidence>
<proteinExistence type="predicted"/>
<dbReference type="Pfam" id="PF09536">
    <property type="entry name" value="DUF2378"/>
    <property type="match status" value="1"/>
</dbReference>
<gene>
    <name evidence="1" type="ORF">D187_001677</name>
</gene>
<comment type="caution">
    <text evidence="1">The sequence shown here is derived from an EMBL/GenBank/DDBJ whole genome shotgun (WGS) entry which is preliminary data.</text>
</comment>
<dbReference type="EMBL" id="ANAH02000011">
    <property type="protein sequence ID" value="EPX61025.1"/>
    <property type="molecule type" value="Genomic_DNA"/>
</dbReference>
<organism evidence="1 2">
    <name type="scientific">Cystobacter fuscus (strain ATCC 25194 / DSM 2262 / NBRC 100088 / M29)</name>
    <dbReference type="NCBI Taxonomy" id="1242864"/>
    <lineage>
        <taxon>Bacteria</taxon>
        <taxon>Pseudomonadati</taxon>
        <taxon>Myxococcota</taxon>
        <taxon>Myxococcia</taxon>
        <taxon>Myxococcales</taxon>
        <taxon>Cystobacterineae</taxon>
        <taxon>Archangiaceae</taxon>
        <taxon>Cystobacter</taxon>
    </lineage>
</organism>
<evidence type="ECO:0000313" key="1">
    <source>
        <dbReference type="EMBL" id="EPX61025.1"/>
    </source>
</evidence>
<sequence>MDPGFAPPFESEVRLIASPLVEAGWVPDLSRRLELVPSSHTTRGLFVRSFQAAVLALGEGDADVLERCRQVWAQHDTYVDSFQYPSRLQLEVLSVALEPLAARHGGPAQVLRMLGRRCVRDFLASHVGRALLVAAGSDARRLMNHAPEAYRIAVNAGVHSLRWLGTNRCVWSMHRDFMPMPFQEGVILGLFEEARILGVTVYGRQLDTLEGEYDISWR</sequence>
<keyword evidence="2" id="KW-1185">Reference proteome</keyword>
<reference evidence="1" key="1">
    <citation type="submission" date="2013-05" db="EMBL/GenBank/DDBJ databases">
        <title>Genome assembly of Cystobacter fuscus DSM 2262.</title>
        <authorList>
            <person name="Sharma G."/>
            <person name="Khatri I."/>
            <person name="Kaur C."/>
            <person name="Mayilraj S."/>
            <person name="Subramanian S."/>
        </authorList>
    </citation>
    <scope>NUCLEOTIDE SEQUENCE [LARGE SCALE GENOMIC DNA]</scope>
    <source>
        <strain evidence="1">DSM 2262</strain>
    </source>
</reference>
<accession>S9P9E0</accession>